<feature type="transmembrane region" description="Helical" evidence="9">
    <location>
        <begin position="126"/>
        <end position="148"/>
    </location>
</feature>
<feature type="transmembrane region" description="Helical" evidence="9">
    <location>
        <begin position="460"/>
        <end position="482"/>
    </location>
</feature>
<dbReference type="InterPro" id="IPR003594">
    <property type="entry name" value="HATPase_dom"/>
</dbReference>
<evidence type="ECO:0000313" key="11">
    <source>
        <dbReference type="EMBL" id="GII28749.1"/>
    </source>
</evidence>
<dbReference type="GO" id="GO:0005524">
    <property type="term" value="F:ATP binding"/>
    <property type="evidence" value="ECO:0007669"/>
    <property type="project" value="UniProtKB-KW"/>
</dbReference>
<sequence length="495" mass="53438">MTIRALVRGAALFCVALLGQMVAFVALIGVLASAVLGMVFLFPPVVRLLRRTTRLSRRLSHAWSGVEIDEPYLPEPGPPVPLSDGWYRDGRSLYRTPRIPAFNRRMNWLLKDSATWRDFGFLWADMWAGGLLAGAPAILVALGVFQLAGGNPIGLLWPVLALGAARWYAPWAVHAHGVIARVMLGPTEKARLAQQVSRLARARTDVVDSQAAELRRIERDLHDGAQARLVAVGMTIGAAEELMESDPVAAKALLAKARDASSTALRELRQLVRGIHPPVLAERGLADAIRALALDTPLRTRVTVELPGRLDAPLESAAYFAVSELLTNAVRHSGATEAWIDISSQGTKLRITVTDDGHGGADASHGTGLAGIERRLGAFDGVLALNSPMGGPTTAVIELPRALQTVRGRPPVTWRTVTMGICWSLCWIPIFPQGFVAMILKLVGIEEKSWFLALHLPEPFQWPTIIGMILLGAGMLATAATLSAQQRKDKDLACA</sequence>
<keyword evidence="12" id="KW-1185">Reference proteome</keyword>
<evidence type="ECO:0000256" key="8">
    <source>
        <dbReference type="ARBA" id="ARBA00023012"/>
    </source>
</evidence>
<name>A0A8J3TMD5_9ACTN</name>
<dbReference type="GO" id="GO:0000155">
    <property type="term" value="F:phosphorelay sensor kinase activity"/>
    <property type="evidence" value="ECO:0007669"/>
    <property type="project" value="InterPro"/>
</dbReference>
<dbReference type="AlphaFoldDB" id="A0A8J3TMD5"/>
<keyword evidence="3" id="KW-0597">Phosphoprotein</keyword>
<dbReference type="PANTHER" id="PTHR24421">
    <property type="entry name" value="NITRATE/NITRITE SENSOR PROTEIN NARX-RELATED"/>
    <property type="match status" value="1"/>
</dbReference>
<evidence type="ECO:0000313" key="12">
    <source>
        <dbReference type="Proteomes" id="UP000650628"/>
    </source>
</evidence>
<keyword evidence="4" id="KW-0808">Transferase</keyword>
<dbReference type="InterPro" id="IPR011712">
    <property type="entry name" value="Sig_transdc_His_kin_sub3_dim/P"/>
</dbReference>
<evidence type="ECO:0000256" key="1">
    <source>
        <dbReference type="ARBA" id="ARBA00000085"/>
    </source>
</evidence>
<evidence type="ECO:0000256" key="5">
    <source>
        <dbReference type="ARBA" id="ARBA00022741"/>
    </source>
</evidence>
<evidence type="ECO:0000256" key="9">
    <source>
        <dbReference type="SAM" id="Phobius"/>
    </source>
</evidence>
<keyword evidence="9" id="KW-0812">Transmembrane</keyword>
<dbReference type="Gene3D" id="3.30.565.10">
    <property type="entry name" value="Histidine kinase-like ATPase, C-terminal domain"/>
    <property type="match status" value="1"/>
</dbReference>
<dbReference type="GO" id="GO:0016020">
    <property type="term" value="C:membrane"/>
    <property type="evidence" value="ECO:0007669"/>
    <property type="project" value="InterPro"/>
</dbReference>
<evidence type="ECO:0000259" key="10">
    <source>
        <dbReference type="SMART" id="SM00387"/>
    </source>
</evidence>
<dbReference type="Proteomes" id="UP000650628">
    <property type="component" value="Unassembled WGS sequence"/>
</dbReference>
<dbReference type="InterPro" id="IPR036890">
    <property type="entry name" value="HATPase_C_sf"/>
</dbReference>
<keyword evidence="6 11" id="KW-0418">Kinase</keyword>
<evidence type="ECO:0000256" key="6">
    <source>
        <dbReference type="ARBA" id="ARBA00022777"/>
    </source>
</evidence>
<keyword evidence="8" id="KW-0902">Two-component regulatory system</keyword>
<evidence type="ECO:0000256" key="3">
    <source>
        <dbReference type="ARBA" id="ARBA00022553"/>
    </source>
</evidence>
<keyword evidence="7" id="KW-0067">ATP-binding</keyword>
<keyword evidence="9" id="KW-0472">Membrane</keyword>
<feature type="domain" description="Histidine kinase/HSP90-like ATPase" evidence="10">
    <location>
        <begin position="313"/>
        <end position="403"/>
    </location>
</feature>
<accession>A0A8J3TMD5</accession>
<keyword evidence="5" id="KW-0547">Nucleotide-binding</keyword>
<comment type="caution">
    <text evidence="11">The sequence shown here is derived from an EMBL/GenBank/DDBJ whole genome shotgun (WGS) entry which is preliminary data.</text>
</comment>
<dbReference type="InterPro" id="IPR050482">
    <property type="entry name" value="Sensor_HK_TwoCompSys"/>
</dbReference>
<dbReference type="SUPFAM" id="SSF55874">
    <property type="entry name" value="ATPase domain of HSP90 chaperone/DNA topoisomerase II/histidine kinase"/>
    <property type="match status" value="1"/>
</dbReference>
<feature type="transmembrane region" description="Helical" evidence="9">
    <location>
        <begin position="12"/>
        <end position="42"/>
    </location>
</feature>
<keyword evidence="9" id="KW-1133">Transmembrane helix</keyword>
<dbReference type="Pfam" id="PF07730">
    <property type="entry name" value="HisKA_3"/>
    <property type="match status" value="1"/>
</dbReference>
<dbReference type="GO" id="GO:0046983">
    <property type="term" value="F:protein dimerization activity"/>
    <property type="evidence" value="ECO:0007669"/>
    <property type="project" value="InterPro"/>
</dbReference>
<dbReference type="Pfam" id="PF02518">
    <property type="entry name" value="HATPase_c"/>
    <property type="match status" value="1"/>
</dbReference>
<protein>
    <recommendedName>
        <fullName evidence="2">histidine kinase</fullName>
        <ecNumber evidence="2">2.7.13.3</ecNumber>
    </recommendedName>
</protein>
<dbReference type="Gene3D" id="1.20.5.1930">
    <property type="match status" value="1"/>
</dbReference>
<dbReference type="SMART" id="SM00387">
    <property type="entry name" value="HATPase_c"/>
    <property type="match status" value="1"/>
</dbReference>
<evidence type="ECO:0000256" key="2">
    <source>
        <dbReference type="ARBA" id="ARBA00012438"/>
    </source>
</evidence>
<dbReference type="EC" id="2.7.13.3" evidence="2"/>
<organism evidence="11 12">
    <name type="scientific">Planotetraspora mira</name>
    <dbReference type="NCBI Taxonomy" id="58121"/>
    <lineage>
        <taxon>Bacteria</taxon>
        <taxon>Bacillati</taxon>
        <taxon>Actinomycetota</taxon>
        <taxon>Actinomycetes</taxon>
        <taxon>Streptosporangiales</taxon>
        <taxon>Streptosporangiaceae</taxon>
        <taxon>Planotetraspora</taxon>
    </lineage>
</organism>
<dbReference type="CDD" id="cd16917">
    <property type="entry name" value="HATPase_UhpB-NarQ-NarX-like"/>
    <property type="match status" value="1"/>
</dbReference>
<dbReference type="EMBL" id="BOOO01000010">
    <property type="protein sequence ID" value="GII28749.1"/>
    <property type="molecule type" value="Genomic_DNA"/>
</dbReference>
<evidence type="ECO:0000256" key="7">
    <source>
        <dbReference type="ARBA" id="ARBA00022840"/>
    </source>
</evidence>
<dbReference type="PANTHER" id="PTHR24421:SF10">
    <property type="entry name" value="NITRATE_NITRITE SENSOR PROTEIN NARQ"/>
    <property type="match status" value="1"/>
</dbReference>
<comment type="catalytic activity">
    <reaction evidence="1">
        <text>ATP + protein L-histidine = ADP + protein N-phospho-L-histidine.</text>
        <dbReference type="EC" id="2.7.13.3"/>
    </reaction>
</comment>
<gene>
    <name evidence="11" type="ORF">Pmi06nite_21910</name>
</gene>
<proteinExistence type="predicted"/>
<reference evidence="11 12" key="1">
    <citation type="submission" date="2021-01" db="EMBL/GenBank/DDBJ databases">
        <title>Whole genome shotgun sequence of Planotetraspora mira NBRC 15435.</title>
        <authorList>
            <person name="Komaki H."/>
            <person name="Tamura T."/>
        </authorList>
    </citation>
    <scope>NUCLEOTIDE SEQUENCE [LARGE SCALE GENOMIC DNA]</scope>
    <source>
        <strain evidence="11 12">NBRC 15435</strain>
    </source>
</reference>
<evidence type="ECO:0000256" key="4">
    <source>
        <dbReference type="ARBA" id="ARBA00022679"/>
    </source>
</evidence>
<feature type="transmembrane region" description="Helical" evidence="9">
    <location>
        <begin position="417"/>
        <end position="440"/>
    </location>
</feature>